<dbReference type="PANTHER" id="PTHR46984">
    <property type="entry name" value="LEUCINE-RICH REPEAT-CONTAINING PROTEIN 71"/>
    <property type="match status" value="1"/>
</dbReference>
<comment type="caution">
    <text evidence="2">The sequence shown here is derived from an EMBL/GenBank/DDBJ whole genome shotgun (WGS) entry which is preliminary data.</text>
</comment>
<evidence type="ECO:0000256" key="1">
    <source>
        <dbReference type="SAM" id="MobiDB-lite"/>
    </source>
</evidence>
<dbReference type="Pfam" id="PF13516">
    <property type="entry name" value="LRR_6"/>
    <property type="match status" value="3"/>
</dbReference>
<name>A0A921ZIG7_MANSE</name>
<evidence type="ECO:0000313" key="3">
    <source>
        <dbReference type="Proteomes" id="UP000791440"/>
    </source>
</evidence>
<evidence type="ECO:0000313" key="2">
    <source>
        <dbReference type="EMBL" id="KAG6458608.1"/>
    </source>
</evidence>
<dbReference type="PROSITE" id="PS51450">
    <property type="entry name" value="LRR"/>
    <property type="match status" value="1"/>
</dbReference>
<reference evidence="2" key="2">
    <citation type="submission" date="2020-12" db="EMBL/GenBank/DDBJ databases">
        <authorList>
            <person name="Kanost M."/>
        </authorList>
    </citation>
    <scope>NUCLEOTIDE SEQUENCE</scope>
</reference>
<dbReference type="InterPro" id="IPR053040">
    <property type="entry name" value="LRR-containing_protein_71"/>
</dbReference>
<dbReference type="PANTHER" id="PTHR46984:SF1">
    <property type="entry name" value="LEUCINE-RICH REPEAT-CONTAINING PROTEIN 71"/>
    <property type="match status" value="1"/>
</dbReference>
<dbReference type="AlphaFoldDB" id="A0A921ZIG7"/>
<gene>
    <name evidence="2" type="ORF">O3G_MSEX010962</name>
</gene>
<dbReference type="SMART" id="SM00368">
    <property type="entry name" value="LRR_RI"/>
    <property type="match status" value="4"/>
</dbReference>
<dbReference type="Gene3D" id="3.80.10.10">
    <property type="entry name" value="Ribonuclease Inhibitor"/>
    <property type="match status" value="1"/>
</dbReference>
<feature type="compositionally biased region" description="Basic and acidic residues" evidence="1">
    <location>
        <begin position="82"/>
        <end position="94"/>
    </location>
</feature>
<organism evidence="2 3">
    <name type="scientific">Manduca sexta</name>
    <name type="common">Tobacco hawkmoth</name>
    <name type="synonym">Tobacco hornworm</name>
    <dbReference type="NCBI Taxonomy" id="7130"/>
    <lineage>
        <taxon>Eukaryota</taxon>
        <taxon>Metazoa</taxon>
        <taxon>Ecdysozoa</taxon>
        <taxon>Arthropoda</taxon>
        <taxon>Hexapoda</taxon>
        <taxon>Insecta</taxon>
        <taxon>Pterygota</taxon>
        <taxon>Neoptera</taxon>
        <taxon>Endopterygota</taxon>
        <taxon>Lepidoptera</taxon>
        <taxon>Glossata</taxon>
        <taxon>Ditrysia</taxon>
        <taxon>Bombycoidea</taxon>
        <taxon>Sphingidae</taxon>
        <taxon>Sphinginae</taxon>
        <taxon>Sphingini</taxon>
        <taxon>Manduca</taxon>
    </lineage>
</organism>
<dbReference type="SUPFAM" id="SSF52047">
    <property type="entry name" value="RNI-like"/>
    <property type="match status" value="1"/>
</dbReference>
<dbReference type="InterPro" id="IPR032675">
    <property type="entry name" value="LRR_dom_sf"/>
</dbReference>
<keyword evidence="3" id="KW-1185">Reference proteome</keyword>
<protein>
    <recommendedName>
        <fullName evidence="4">Leucine-rich repeat-containing protein 71</fullName>
    </recommendedName>
</protein>
<feature type="region of interest" description="Disordered" evidence="1">
    <location>
        <begin position="63"/>
        <end position="94"/>
    </location>
</feature>
<dbReference type="InterPro" id="IPR001611">
    <property type="entry name" value="Leu-rich_rpt"/>
</dbReference>
<evidence type="ECO:0008006" key="4">
    <source>
        <dbReference type="Google" id="ProtNLM"/>
    </source>
</evidence>
<proteinExistence type="predicted"/>
<reference evidence="2" key="1">
    <citation type="journal article" date="2016" name="Insect Biochem. Mol. Biol.">
        <title>Multifaceted biological insights from a draft genome sequence of the tobacco hornworm moth, Manduca sexta.</title>
        <authorList>
            <person name="Kanost M.R."/>
            <person name="Arrese E.L."/>
            <person name="Cao X."/>
            <person name="Chen Y.R."/>
            <person name="Chellapilla S."/>
            <person name="Goldsmith M.R."/>
            <person name="Grosse-Wilde E."/>
            <person name="Heckel D.G."/>
            <person name="Herndon N."/>
            <person name="Jiang H."/>
            <person name="Papanicolaou A."/>
            <person name="Qu J."/>
            <person name="Soulages J.L."/>
            <person name="Vogel H."/>
            <person name="Walters J."/>
            <person name="Waterhouse R.M."/>
            <person name="Ahn S.J."/>
            <person name="Almeida F.C."/>
            <person name="An C."/>
            <person name="Aqrawi P."/>
            <person name="Bretschneider A."/>
            <person name="Bryant W.B."/>
            <person name="Bucks S."/>
            <person name="Chao H."/>
            <person name="Chevignon G."/>
            <person name="Christen J.M."/>
            <person name="Clarke D.F."/>
            <person name="Dittmer N.T."/>
            <person name="Ferguson L.C.F."/>
            <person name="Garavelou S."/>
            <person name="Gordon K.H.J."/>
            <person name="Gunaratna R.T."/>
            <person name="Han Y."/>
            <person name="Hauser F."/>
            <person name="He Y."/>
            <person name="Heidel-Fischer H."/>
            <person name="Hirsh A."/>
            <person name="Hu Y."/>
            <person name="Jiang H."/>
            <person name="Kalra D."/>
            <person name="Klinner C."/>
            <person name="Konig C."/>
            <person name="Kovar C."/>
            <person name="Kroll A.R."/>
            <person name="Kuwar S.S."/>
            <person name="Lee S.L."/>
            <person name="Lehman R."/>
            <person name="Li K."/>
            <person name="Li Z."/>
            <person name="Liang H."/>
            <person name="Lovelace S."/>
            <person name="Lu Z."/>
            <person name="Mansfield J.H."/>
            <person name="McCulloch K.J."/>
            <person name="Mathew T."/>
            <person name="Morton B."/>
            <person name="Muzny D.M."/>
            <person name="Neunemann D."/>
            <person name="Ongeri F."/>
            <person name="Pauchet Y."/>
            <person name="Pu L.L."/>
            <person name="Pyrousis I."/>
            <person name="Rao X.J."/>
            <person name="Redding A."/>
            <person name="Roesel C."/>
            <person name="Sanchez-Gracia A."/>
            <person name="Schaack S."/>
            <person name="Shukla A."/>
            <person name="Tetreau G."/>
            <person name="Wang Y."/>
            <person name="Xiong G.H."/>
            <person name="Traut W."/>
            <person name="Walsh T.K."/>
            <person name="Worley K.C."/>
            <person name="Wu D."/>
            <person name="Wu W."/>
            <person name="Wu Y.Q."/>
            <person name="Zhang X."/>
            <person name="Zou Z."/>
            <person name="Zucker H."/>
            <person name="Briscoe A.D."/>
            <person name="Burmester T."/>
            <person name="Clem R.J."/>
            <person name="Feyereisen R."/>
            <person name="Grimmelikhuijzen C.J.P."/>
            <person name="Hamodrakas S.J."/>
            <person name="Hansson B.S."/>
            <person name="Huguet E."/>
            <person name="Jermiin L.S."/>
            <person name="Lan Q."/>
            <person name="Lehman H.K."/>
            <person name="Lorenzen M."/>
            <person name="Merzendorfer H."/>
            <person name="Michalopoulos I."/>
            <person name="Morton D.B."/>
            <person name="Muthukrishnan S."/>
            <person name="Oakeshott J.G."/>
            <person name="Palmer W."/>
            <person name="Park Y."/>
            <person name="Passarelli A.L."/>
            <person name="Rozas J."/>
            <person name="Schwartz L.M."/>
            <person name="Smith W."/>
            <person name="Southgate A."/>
            <person name="Vilcinskas A."/>
            <person name="Vogt R."/>
            <person name="Wang P."/>
            <person name="Werren J."/>
            <person name="Yu X.Q."/>
            <person name="Zhou J.J."/>
            <person name="Brown S.J."/>
            <person name="Scherer S.E."/>
            <person name="Richards S."/>
            <person name="Blissard G.W."/>
        </authorList>
    </citation>
    <scope>NUCLEOTIDE SEQUENCE</scope>
</reference>
<dbReference type="Proteomes" id="UP000791440">
    <property type="component" value="Unassembled WGS sequence"/>
</dbReference>
<dbReference type="EMBL" id="JH668589">
    <property type="protein sequence ID" value="KAG6458608.1"/>
    <property type="molecule type" value="Genomic_DNA"/>
</dbReference>
<accession>A0A921ZIG7</accession>
<sequence>MQNKSTASTRDSKKTIQMDVVGRKLSSGKPTPLDFDAFIPWICLQWQVPKLVEVTKIFQEKYKKNDRRSSSTRTKSAKSMKNKNEELESDATKILDTDTSTTVAPAPSLPNRISIEQLAHNLDAVSLNAIYDARGYLVEVAIINCPFIIHRKVIQAINLCVPFHAFLTKLVIRGHGATSILLHEIGKLLPHSNLTHVCLDDTGVPEGNYYVLLDQTSQLKCLSLNRCNIGDKACKELAVRIDFDGPAYSSLMVLELSSNFITDVGAESLGNTLKMNRRLLHLNLTGNKITDVGAKAILQHLMEFEITGSEVRHSVRRKESYIAEREIVLEKCIEEAIRQKIEVLSPNSTIKKSKSTKFKKSQLLNTVEDQSISELAEKMTTEIMGEFDDPFCTENVVKKKIKYFSMGNMVLCSLNLSYNQLEYPSIRMIADVLKYQSHIAKPERATGLLRIIIDGNLIPNSCEEYKAIYLHLNKMINDKLPVNLSSRRRSSSFTKK</sequence>